<dbReference type="PATRIC" id="fig|33014.5.peg.963"/>
<gene>
    <name evidence="1" type="ORF">VO01_04610</name>
</gene>
<protein>
    <recommendedName>
        <fullName evidence="3">2'-5' RNA ligase family protein</fullName>
    </recommendedName>
</protein>
<organism evidence="1 2">
    <name type="scientific">Clavibacter michiganensis subsp. insidiosus</name>
    <dbReference type="NCBI Taxonomy" id="33014"/>
    <lineage>
        <taxon>Bacteria</taxon>
        <taxon>Bacillati</taxon>
        <taxon>Actinomycetota</taxon>
        <taxon>Actinomycetes</taxon>
        <taxon>Micrococcales</taxon>
        <taxon>Microbacteriaceae</taxon>
        <taxon>Clavibacter</taxon>
    </lineage>
</organism>
<dbReference type="Pfam" id="PF13563">
    <property type="entry name" value="2_5_RNA_ligase2"/>
    <property type="match status" value="1"/>
</dbReference>
<evidence type="ECO:0000313" key="2">
    <source>
        <dbReference type="Proteomes" id="UP000032604"/>
    </source>
</evidence>
<proteinExistence type="predicted"/>
<dbReference type="SUPFAM" id="SSF55144">
    <property type="entry name" value="LigT-like"/>
    <property type="match status" value="1"/>
</dbReference>
<name>A0A0D5CL77_9MICO</name>
<evidence type="ECO:0008006" key="3">
    <source>
        <dbReference type="Google" id="ProtNLM"/>
    </source>
</evidence>
<accession>A0A0D5CL77</accession>
<dbReference type="HOGENOM" id="CLU_094015_2_0_11"/>
<dbReference type="InterPro" id="IPR009097">
    <property type="entry name" value="Cyclic_Pdiesterase"/>
</dbReference>
<dbReference type="Proteomes" id="UP000032604">
    <property type="component" value="Chromosome"/>
</dbReference>
<dbReference type="RefSeq" id="WP_045530200.1">
    <property type="nucleotide sequence ID" value="NZ_CP011043.1"/>
</dbReference>
<dbReference type="Gene3D" id="3.90.1140.10">
    <property type="entry name" value="Cyclic phosphodiesterase"/>
    <property type="match status" value="1"/>
</dbReference>
<evidence type="ECO:0000313" key="1">
    <source>
        <dbReference type="EMBL" id="AJW80411.1"/>
    </source>
</evidence>
<dbReference type="EMBL" id="CP011043">
    <property type="protein sequence ID" value="AJW80411.1"/>
    <property type="molecule type" value="Genomic_DNA"/>
</dbReference>
<sequence length="185" mass="19145">MSAGSLELTLDAASDAAIRASWRAVADAGLPRLADHAGETNRPHVTLLAADGLGGSADDAVRGLVASAPLPTLRLGGLVVFGVPPRGLVLARQVVVDRALVDLHARIHAAVDQATADADADAAPVEVVPHTRPGSWTPHISIALRLTTEQLGAAVEALGRIDPLDAPAVGLRRWDPRDRTTTELA</sequence>
<dbReference type="KEGG" id="cmh:VO01_04610"/>
<reference evidence="1 2" key="1">
    <citation type="journal article" date="2015" name="Genome Announc.">
        <title>Complete Genome Sequence of Clavibacter michiganensis subsp. insidiosus R1-1 Using PacBio Single-Molecule Real-Time Technology.</title>
        <authorList>
            <person name="Lu Y."/>
            <person name="Samac D.A."/>
            <person name="Glazebrook J."/>
            <person name="Ishimaru C.A."/>
        </authorList>
    </citation>
    <scope>NUCLEOTIDE SEQUENCE [LARGE SCALE GENOMIC DNA]</scope>
    <source>
        <strain evidence="1 2">R1-1</strain>
    </source>
</reference>
<dbReference type="AlphaFoldDB" id="A0A0D5CL77"/>